<dbReference type="GeneID" id="9048110"/>
<dbReference type="RefSeq" id="XP_002769984.1">
    <property type="nucleotide sequence ID" value="XM_002769938.1"/>
</dbReference>
<dbReference type="SUPFAM" id="SSF54593">
    <property type="entry name" value="Glyoxalase/Bleomycin resistance protein/Dihydroxybiphenyl dioxygenase"/>
    <property type="match status" value="1"/>
</dbReference>
<protein>
    <recommendedName>
        <fullName evidence="1">Glyoxalase-like domain-containing protein</fullName>
    </recommendedName>
</protein>
<dbReference type="InParanoid" id="C5LKS6"/>
<reference evidence="2 3" key="1">
    <citation type="submission" date="2008-07" db="EMBL/GenBank/DDBJ databases">
        <authorList>
            <person name="El-Sayed N."/>
            <person name="Caler E."/>
            <person name="Inman J."/>
            <person name="Amedeo P."/>
            <person name="Hass B."/>
            <person name="Wortman J."/>
        </authorList>
    </citation>
    <scope>NUCLEOTIDE SEQUENCE [LARGE SCALE GENOMIC DNA]</scope>
    <source>
        <strain evidence="3">ATCC 50983 / TXsc</strain>
    </source>
</reference>
<evidence type="ECO:0000259" key="1">
    <source>
        <dbReference type="Pfam" id="PF13468"/>
    </source>
</evidence>
<dbReference type="OMA" id="EDSIGAY"/>
<feature type="domain" description="Glyoxalase-like" evidence="1">
    <location>
        <begin position="4"/>
        <end position="74"/>
    </location>
</feature>
<dbReference type="InterPro" id="IPR025870">
    <property type="entry name" value="Glyoxalase-like_dom"/>
</dbReference>
<organism evidence="3">
    <name type="scientific">Perkinsus marinus (strain ATCC 50983 / TXsc)</name>
    <dbReference type="NCBI Taxonomy" id="423536"/>
    <lineage>
        <taxon>Eukaryota</taxon>
        <taxon>Sar</taxon>
        <taxon>Alveolata</taxon>
        <taxon>Perkinsozoa</taxon>
        <taxon>Perkinsea</taxon>
        <taxon>Perkinsida</taxon>
        <taxon>Perkinsidae</taxon>
        <taxon>Perkinsus</taxon>
    </lineage>
</organism>
<evidence type="ECO:0000313" key="3">
    <source>
        <dbReference type="Proteomes" id="UP000007800"/>
    </source>
</evidence>
<evidence type="ECO:0000313" key="2">
    <source>
        <dbReference type="EMBL" id="EER02680.1"/>
    </source>
</evidence>
<dbReference type="EMBL" id="GG682907">
    <property type="protein sequence ID" value="EER02680.1"/>
    <property type="molecule type" value="Genomic_DNA"/>
</dbReference>
<name>C5LKS6_PERM5</name>
<dbReference type="AlphaFoldDB" id="C5LKS6"/>
<sequence>MTELDHIVVAVENLEDSIEAFKEATGVRPVIGGSHDGKGTRNALLALGPKVYLELLARDPAQANGDHPSWLGALDWEELRMRTSGVSS</sequence>
<keyword evidence="3" id="KW-1185">Reference proteome</keyword>
<gene>
    <name evidence="2" type="ORF">Pmar_PMAR016772</name>
</gene>
<dbReference type="Gene3D" id="3.10.180.10">
    <property type="entry name" value="2,3-Dihydroxybiphenyl 1,2-Dioxygenase, domain 1"/>
    <property type="match status" value="1"/>
</dbReference>
<dbReference type="OrthoDB" id="446082at2759"/>
<accession>C5LKS6</accession>
<dbReference type="Pfam" id="PF13468">
    <property type="entry name" value="Glyoxalase_3"/>
    <property type="match status" value="1"/>
</dbReference>
<dbReference type="Proteomes" id="UP000007800">
    <property type="component" value="Unassembled WGS sequence"/>
</dbReference>
<dbReference type="InterPro" id="IPR029068">
    <property type="entry name" value="Glyas_Bleomycin-R_OHBP_Dase"/>
</dbReference>
<proteinExistence type="predicted"/>